<evidence type="ECO:0000313" key="4">
    <source>
        <dbReference type="Proteomes" id="UP000199518"/>
    </source>
</evidence>
<dbReference type="PANTHER" id="PTHR43418:SF4">
    <property type="entry name" value="MULTIFUNCTIONAL TRYPTOPHAN BIOSYNTHESIS PROTEIN"/>
    <property type="match status" value="1"/>
</dbReference>
<keyword evidence="1" id="KW-0315">Glutamine amidotransferase</keyword>
<dbReference type="Gene3D" id="3.40.50.880">
    <property type="match status" value="1"/>
</dbReference>
<dbReference type="PRINTS" id="PR00097">
    <property type="entry name" value="ANTSNTHASEII"/>
</dbReference>
<dbReference type="GO" id="GO:0004049">
    <property type="term" value="F:anthranilate synthase activity"/>
    <property type="evidence" value="ECO:0007669"/>
    <property type="project" value="TreeGrafter"/>
</dbReference>
<dbReference type="AlphaFoldDB" id="A0A1I3FCX7"/>
<dbReference type="Proteomes" id="UP000199518">
    <property type="component" value="Unassembled WGS sequence"/>
</dbReference>
<dbReference type="GO" id="GO:0000162">
    <property type="term" value="P:L-tryptophan biosynthetic process"/>
    <property type="evidence" value="ECO:0007669"/>
    <property type="project" value="TreeGrafter"/>
</dbReference>
<protein>
    <submittedName>
        <fullName evidence="3">Anthranilate synthase component 2</fullName>
    </submittedName>
</protein>
<name>A0A1I3FCX7_9PLAN</name>
<feature type="domain" description="Glutamine amidotransferase" evidence="2">
    <location>
        <begin position="6"/>
        <end position="188"/>
    </location>
</feature>
<dbReference type="SUPFAM" id="SSF52317">
    <property type="entry name" value="Class I glutamine amidotransferase-like"/>
    <property type="match status" value="1"/>
</dbReference>
<keyword evidence="4" id="KW-1185">Reference proteome</keyword>
<dbReference type="InterPro" id="IPR050472">
    <property type="entry name" value="Anth_synth/Amidotransfase"/>
</dbReference>
<dbReference type="InterPro" id="IPR029062">
    <property type="entry name" value="Class_I_gatase-like"/>
</dbReference>
<dbReference type="Pfam" id="PF00117">
    <property type="entry name" value="GATase"/>
    <property type="match status" value="1"/>
</dbReference>
<evidence type="ECO:0000259" key="2">
    <source>
        <dbReference type="Pfam" id="PF00117"/>
    </source>
</evidence>
<dbReference type="PRINTS" id="PR00099">
    <property type="entry name" value="CPSGATASE"/>
</dbReference>
<dbReference type="NCBIfam" id="TIGR00566">
    <property type="entry name" value="trpG_papA"/>
    <property type="match status" value="1"/>
</dbReference>
<dbReference type="EMBL" id="FOQD01000005">
    <property type="protein sequence ID" value="SFI09073.1"/>
    <property type="molecule type" value="Genomic_DNA"/>
</dbReference>
<reference evidence="4" key="1">
    <citation type="submission" date="2016-10" db="EMBL/GenBank/DDBJ databases">
        <authorList>
            <person name="Varghese N."/>
            <person name="Submissions S."/>
        </authorList>
    </citation>
    <scope>NUCLEOTIDE SEQUENCE [LARGE SCALE GENOMIC DNA]</scope>
    <source>
        <strain evidence="4">DSM 26348</strain>
    </source>
</reference>
<dbReference type="PRINTS" id="PR00096">
    <property type="entry name" value="GATASE"/>
</dbReference>
<dbReference type="PANTHER" id="PTHR43418">
    <property type="entry name" value="MULTIFUNCTIONAL TRYPTOPHAN BIOSYNTHESIS PROTEIN-RELATED"/>
    <property type="match status" value="1"/>
</dbReference>
<proteinExistence type="predicted"/>
<dbReference type="InterPro" id="IPR017926">
    <property type="entry name" value="GATASE"/>
</dbReference>
<organism evidence="3 4">
    <name type="scientific">Planctomicrobium piriforme</name>
    <dbReference type="NCBI Taxonomy" id="1576369"/>
    <lineage>
        <taxon>Bacteria</taxon>
        <taxon>Pseudomonadati</taxon>
        <taxon>Planctomycetota</taxon>
        <taxon>Planctomycetia</taxon>
        <taxon>Planctomycetales</taxon>
        <taxon>Planctomycetaceae</taxon>
        <taxon>Planctomicrobium</taxon>
    </lineage>
</organism>
<accession>A0A1I3FCX7</accession>
<dbReference type="InterPro" id="IPR006221">
    <property type="entry name" value="TrpG/PapA_dom"/>
</dbReference>
<gene>
    <name evidence="3" type="ORF">SAMN05421753_105184</name>
</gene>
<dbReference type="STRING" id="1576369.SAMN05421753_105184"/>
<dbReference type="PROSITE" id="PS51273">
    <property type="entry name" value="GATASE_TYPE_1"/>
    <property type="match status" value="1"/>
</dbReference>
<dbReference type="CDD" id="cd01743">
    <property type="entry name" value="GATase1_Anthranilate_Synthase"/>
    <property type="match status" value="1"/>
</dbReference>
<dbReference type="GO" id="GO:0005829">
    <property type="term" value="C:cytosol"/>
    <property type="evidence" value="ECO:0007669"/>
    <property type="project" value="TreeGrafter"/>
</dbReference>
<dbReference type="RefSeq" id="WP_092049128.1">
    <property type="nucleotide sequence ID" value="NZ_FOQD01000005.1"/>
</dbReference>
<dbReference type="OrthoDB" id="9804328at2"/>
<evidence type="ECO:0000256" key="1">
    <source>
        <dbReference type="ARBA" id="ARBA00022962"/>
    </source>
</evidence>
<evidence type="ECO:0000313" key="3">
    <source>
        <dbReference type="EMBL" id="SFI09073.1"/>
    </source>
</evidence>
<dbReference type="FunFam" id="3.40.50.880:FF:000003">
    <property type="entry name" value="Anthranilate synthase component II"/>
    <property type="match status" value="1"/>
</dbReference>
<sequence length="227" mass="24917">MPARVLLIDNYDSFVFNLARYLAELGVETTVRRNDELTVAEVRELRPDAIVLSPGPCTPNEAGICVELIQSLEGETPLLGVCLGHQAIGAALGATVARAPNPVHGQASLIHHHSTGLFANCPNPLRVGRYHSLIVEEATLPPNLVVTARTDDGLVMAFTQRDKPVFGVQFHPESILTDCGHRLLANFLTLSGITCKENFLSQELPAETLPDDDFYRREIDAEVFRPW</sequence>